<evidence type="ECO:0000256" key="4">
    <source>
        <dbReference type="ARBA" id="ARBA00022763"/>
    </source>
</evidence>
<feature type="domain" description="BRCT" evidence="12">
    <location>
        <begin position="288"/>
        <end position="382"/>
    </location>
</feature>
<dbReference type="PROSITE" id="PS50089">
    <property type="entry name" value="ZF_RING_2"/>
    <property type="match status" value="1"/>
</dbReference>
<accession>A0ABR2WBP4</accession>
<evidence type="ECO:0000256" key="2">
    <source>
        <dbReference type="ARBA" id="ARBA00022723"/>
    </source>
</evidence>
<protein>
    <submittedName>
        <fullName evidence="13">Breast cancer 1, early onset, variant 4</fullName>
    </submittedName>
</protein>
<evidence type="ECO:0000256" key="9">
    <source>
        <dbReference type="PROSITE-ProRule" id="PRU00175"/>
    </source>
</evidence>
<feature type="domain" description="RING-type" evidence="11">
    <location>
        <begin position="36"/>
        <end position="75"/>
    </location>
</feature>
<feature type="region of interest" description="Disordered" evidence="10">
    <location>
        <begin position="138"/>
        <end position="166"/>
    </location>
</feature>
<evidence type="ECO:0000256" key="3">
    <source>
        <dbReference type="ARBA" id="ARBA00022737"/>
    </source>
</evidence>
<evidence type="ECO:0000256" key="10">
    <source>
        <dbReference type="SAM" id="MobiDB-lite"/>
    </source>
</evidence>
<dbReference type="SMART" id="SM00184">
    <property type="entry name" value="RING"/>
    <property type="match status" value="1"/>
</dbReference>
<evidence type="ECO:0000313" key="14">
    <source>
        <dbReference type="Proteomes" id="UP001479436"/>
    </source>
</evidence>
<dbReference type="PANTHER" id="PTHR13763">
    <property type="entry name" value="BREAST CANCER TYPE 1 SUSCEPTIBILITY PROTEIN BRCA1"/>
    <property type="match status" value="1"/>
</dbReference>
<comment type="caution">
    <text evidence="13">The sequence shown here is derived from an EMBL/GenBank/DDBJ whole genome shotgun (WGS) entry which is preliminary data.</text>
</comment>
<reference evidence="13 14" key="1">
    <citation type="submission" date="2023-04" db="EMBL/GenBank/DDBJ databases">
        <title>Genome of Basidiobolus ranarum AG-B5.</title>
        <authorList>
            <person name="Stajich J.E."/>
            <person name="Carter-House D."/>
            <person name="Gryganskyi A."/>
        </authorList>
    </citation>
    <scope>NUCLEOTIDE SEQUENCE [LARGE SCALE GENOMIC DNA]</scope>
    <source>
        <strain evidence="13 14">AG-B5</strain>
    </source>
</reference>
<dbReference type="CDD" id="cd17734">
    <property type="entry name" value="BRCT_Bard1_rpt1"/>
    <property type="match status" value="1"/>
</dbReference>
<keyword evidence="4" id="KW-0227">DNA damage</keyword>
<organism evidence="13 14">
    <name type="scientific">Basidiobolus ranarum</name>
    <dbReference type="NCBI Taxonomy" id="34480"/>
    <lineage>
        <taxon>Eukaryota</taxon>
        <taxon>Fungi</taxon>
        <taxon>Fungi incertae sedis</taxon>
        <taxon>Zoopagomycota</taxon>
        <taxon>Entomophthoromycotina</taxon>
        <taxon>Basidiobolomycetes</taxon>
        <taxon>Basidiobolales</taxon>
        <taxon>Basidiobolaceae</taxon>
        <taxon>Basidiobolus</taxon>
    </lineage>
</organism>
<evidence type="ECO:0000259" key="12">
    <source>
        <dbReference type="PROSITE" id="PS50172"/>
    </source>
</evidence>
<dbReference type="SUPFAM" id="SSF52113">
    <property type="entry name" value="BRCT domain"/>
    <property type="match status" value="2"/>
</dbReference>
<feature type="compositionally biased region" description="Polar residues" evidence="10">
    <location>
        <begin position="259"/>
        <end position="276"/>
    </location>
</feature>
<dbReference type="InterPro" id="IPR013083">
    <property type="entry name" value="Znf_RING/FYVE/PHD"/>
</dbReference>
<evidence type="ECO:0000256" key="8">
    <source>
        <dbReference type="ARBA" id="ARBA00023242"/>
    </source>
</evidence>
<evidence type="ECO:0000259" key="11">
    <source>
        <dbReference type="PROSITE" id="PS50089"/>
    </source>
</evidence>
<feature type="compositionally biased region" description="Basic residues" evidence="10">
    <location>
        <begin position="153"/>
        <end position="164"/>
    </location>
</feature>
<keyword evidence="3" id="KW-0677">Repeat</keyword>
<keyword evidence="5 9" id="KW-0863">Zinc-finger</keyword>
<dbReference type="SMART" id="SM00292">
    <property type="entry name" value="BRCT"/>
    <property type="match status" value="2"/>
</dbReference>
<evidence type="ECO:0000256" key="6">
    <source>
        <dbReference type="ARBA" id="ARBA00022833"/>
    </source>
</evidence>
<evidence type="ECO:0000256" key="5">
    <source>
        <dbReference type="ARBA" id="ARBA00022771"/>
    </source>
</evidence>
<gene>
    <name evidence="13" type="primary">BRCA1</name>
    <name evidence="13" type="ORF">K7432_000159</name>
</gene>
<feature type="region of interest" description="Disordered" evidence="10">
    <location>
        <begin position="257"/>
        <end position="292"/>
    </location>
</feature>
<dbReference type="InterPro" id="IPR017907">
    <property type="entry name" value="Znf_RING_CS"/>
</dbReference>
<evidence type="ECO:0000256" key="7">
    <source>
        <dbReference type="ARBA" id="ARBA00023204"/>
    </source>
</evidence>
<proteinExistence type="predicted"/>
<keyword evidence="6" id="KW-0862">Zinc</keyword>
<dbReference type="InterPro" id="IPR001841">
    <property type="entry name" value="Znf_RING"/>
</dbReference>
<dbReference type="InterPro" id="IPR001357">
    <property type="entry name" value="BRCT_dom"/>
</dbReference>
<keyword evidence="7" id="KW-0234">DNA repair</keyword>
<keyword evidence="8" id="KW-0539">Nucleus</keyword>
<evidence type="ECO:0000313" key="13">
    <source>
        <dbReference type="EMBL" id="KAK9729644.1"/>
    </source>
</evidence>
<dbReference type="Gene3D" id="3.30.40.10">
    <property type="entry name" value="Zinc/RING finger domain, C3HC4 (zinc finger)"/>
    <property type="match status" value="1"/>
</dbReference>
<name>A0ABR2WBP4_9FUNG</name>
<dbReference type="SUPFAM" id="SSF57850">
    <property type="entry name" value="RING/U-box"/>
    <property type="match status" value="1"/>
</dbReference>
<dbReference type="PANTHER" id="PTHR13763:SF0">
    <property type="entry name" value="BREAST CANCER TYPE 1 SUSCEPTIBILITY PROTEIN"/>
    <property type="match status" value="1"/>
</dbReference>
<dbReference type="Proteomes" id="UP001479436">
    <property type="component" value="Unassembled WGS sequence"/>
</dbReference>
<dbReference type="PROSITE" id="PS00518">
    <property type="entry name" value="ZF_RING_1"/>
    <property type="match status" value="1"/>
</dbReference>
<dbReference type="PROSITE" id="PS50172">
    <property type="entry name" value="BRCT"/>
    <property type="match status" value="1"/>
</dbReference>
<comment type="subcellular location">
    <subcellularLocation>
        <location evidence="1">Nucleus</location>
    </subcellularLocation>
</comment>
<dbReference type="Pfam" id="PF00533">
    <property type="entry name" value="BRCT"/>
    <property type="match status" value="1"/>
</dbReference>
<keyword evidence="14" id="KW-1185">Reference proteome</keyword>
<evidence type="ECO:0000256" key="1">
    <source>
        <dbReference type="ARBA" id="ARBA00004123"/>
    </source>
</evidence>
<dbReference type="Gene3D" id="3.40.50.10190">
    <property type="entry name" value="BRCT domain"/>
    <property type="match status" value="2"/>
</dbReference>
<dbReference type="EMBL" id="JASJQH010006878">
    <property type="protein sequence ID" value="KAK9729644.1"/>
    <property type="molecule type" value="Genomic_DNA"/>
</dbReference>
<dbReference type="Pfam" id="PF13923">
    <property type="entry name" value="zf-C3HC4_2"/>
    <property type="match status" value="1"/>
</dbReference>
<sequence length="517" mass="58185">MSLEQNTILSQSVLVNEEIPKTVSGLLRRMAAELNCPICLGILRDPYSTQCNHLFCEECIHQSLQMNLAKCPLCKTPITKRGLNKMESTGELADAYQELLDSYEEMTGAALSQEKQHSEWQCEPIPNLSQAYPYPVKEGVDTKQDDTPNSPIRNKRRKTKSKGKAKMEIMDVDQDSGDHVNNRIMIKPEYSKGKNIISSLEKSTNSPHIQYDPSLSVDIDASQVEPSTQNLMLLQQLVSDVDVVLAELNNEGTPKIMIQNDTQDTSRESLSNTRCSSPDLFDSSEVASQNQDTQEMPVILGTMLKASQIKKMNTSVKKLNATIVTEFTSDVTHLVTEAVKGTSKRTMKYFLAILHGRWLVNYQWIEDSLSRNEWLDEDVYEVIGDERYSNYGPKRARQSIKNGEPKLFHNQQYLLVGEFKQPSRDDLITLLTAGGATIVDKCPPSNCSQQTLVICDNATAMRTKNRLREQYSRECKLNTQQFHFTGYPVAASTSTCKRLALSFKCCSDVYSSIEGQV</sequence>
<dbReference type="InterPro" id="IPR036420">
    <property type="entry name" value="BRCT_dom_sf"/>
</dbReference>
<keyword evidence="2" id="KW-0479">Metal-binding</keyword>
<dbReference type="InterPro" id="IPR031099">
    <property type="entry name" value="BRCA1-associated"/>
</dbReference>